<dbReference type="PANTHER" id="PTHR15271:SF4">
    <property type="entry name" value="CHROMATIN ASSEMBLY FACTOR 1 SUBUNIT B"/>
    <property type="match status" value="1"/>
</dbReference>
<organism evidence="12 13">
    <name type="scientific">Meripilus lineatus</name>
    <dbReference type="NCBI Taxonomy" id="2056292"/>
    <lineage>
        <taxon>Eukaryota</taxon>
        <taxon>Fungi</taxon>
        <taxon>Dikarya</taxon>
        <taxon>Basidiomycota</taxon>
        <taxon>Agaricomycotina</taxon>
        <taxon>Agaricomycetes</taxon>
        <taxon>Polyporales</taxon>
        <taxon>Meripilaceae</taxon>
        <taxon>Meripilus</taxon>
    </lineage>
</organism>
<dbReference type="InterPro" id="IPR015943">
    <property type="entry name" value="WD40/YVTN_repeat-like_dom_sf"/>
</dbReference>
<name>A0AAD5V724_9APHY</name>
<feature type="repeat" description="WD" evidence="9">
    <location>
        <begin position="198"/>
        <end position="231"/>
    </location>
</feature>
<dbReference type="Proteomes" id="UP001212997">
    <property type="component" value="Unassembled WGS sequence"/>
</dbReference>
<feature type="region of interest" description="Disordered" evidence="10">
    <location>
        <begin position="720"/>
        <end position="775"/>
    </location>
</feature>
<dbReference type="InterPro" id="IPR055410">
    <property type="entry name" value="Beta-prop_CAF1B_HIR1"/>
</dbReference>
<feature type="compositionally biased region" description="Low complexity" evidence="10">
    <location>
        <begin position="304"/>
        <end position="315"/>
    </location>
</feature>
<feature type="region of interest" description="Disordered" evidence="10">
    <location>
        <begin position="245"/>
        <end position="355"/>
    </location>
</feature>
<dbReference type="AlphaFoldDB" id="A0AAD5V724"/>
<evidence type="ECO:0000256" key="9">
    <source>
        <dbReference type="PROSITE-ProRule" id="PRU00221"/>
    </source>
</evidence>
<dbReference type="Pfam" id="PF24105">
    <property type="entry name" value="Beta-prop_CAF1B_HIR1"/>
    <property type="match status" value="2"/>
</dbReference>
<evidence type="ECO:0000256" key="3">
    <source>
        <dbReference type="ARBA" id="ARBA00022574"/>
    </source>
</evidence>
<evidence type="ECO:0000256" key="5">
    <source>
        <dbReference type="ARBA" id="ARBA00022763"/>
    </source>
</evidence>
<accession>A0AAD5V724</accession>
<feature type="compositionally biased region" description="Polar residues" evidence="10">
    <location>
        <begin position="292"/>
        <end position="303"/>
    </location>
</feature>
<dbReference type="GO" id="GO:0005634">
    <property type="term" value="C:nucleus"/>
    <property type="evidence" value="ECO:0007669"/>
    <property type="project" value="UniProtKB-SubCell"/>
</dbReference>
<gene>
    <name evidence="12" type="ORF">NLI96_g6031</name>
</gene>
<dbReference type="SUPFAM" id="SSF50978">
    <property type="entry name" value="WD40 repeat-like"/>
    <property type="match status" value="1"/>
</dbReference>
<dbReference type="PROSITE" id="PS50082">
    <property type="entry name" value="WD_REPEATS_2"/>
    <property type="match status" value="3"/>
</dbReference>
<dbReference type="InterPro" id="IPR045145">
    <property type="entry name" value="PTHR15271"/>
</dbReference>
<keyword evidence="8" id="KW-0539">Nucleus</keyword>
<feature type="region of interest" description="Disordered" evidence="10">
    <location>
        <begin position="403"/>
        <end position="442"/>
    </location>
</feature>
<keyword evidence="5" id="KW-0227">DNA damage</keyword>
<evidence type="ECO:0000256" key="6">
    <source>
        <dbReference type="ARBA" id="ARBA00022853"/>
    </source>
</evidence>
<evidence type="ECO:0000256" key="8">
    <source>
        <dbReference type="ARBA" id="ARBA00023242"/>
    </source>
</evidence>
<dbReference type="InterPro" id="IPR036322">
    <property type="entry name" value="WD40_repeat_dom_sf"/>
</dbReference>
<dbReference type="PROSITE" id="PS50294">
    <property type="entry name" value="WD_REPEATS_REGION"/>
    <property type="match status" value="1"/>
</dbReference>
<feature type="compositionally biased region" description="Low complexity" evidence="10">
    <location>
        <begin position="322"/>
        <end position="339"/>
    </location>
</feature>
<keyword evidence="3 9" id="KW-0853">WD repeat</keyword>
<evidence type="ECO:0000256" key="4">
    <source>
        <dbReference type="ARBA" id="ARBA00022737"/>
    </source>
</evidence>
<dbReference type="PANTHER" id="PTHR15271">
    <property type="entry name" value="CHROMATIN ASSEMBLY FACTOR 1 SUBUNIT B"/>
    <property type="match status" value="1"/>
</dbReference>
<feature type="repeat" description="WD" evidence="9">
    <location>
        <begin position="156"/>
        <end position="197"/>
    </location>
</feature>
<proteinExistence type="inferred from homology"/>
<feature type="repeat" description="WD" evidence="9">
    <location>
        <begin position="92"/>
        <end position="123"/>
    </location>
</feature>
<keyword evidence="6" id="KW-0156">Chromatin regulator</keyword>
<evidence type="ECO:0000313" key="13">
    <source>
        <dbReference type="Proteomes" id="UP001212997"/>
    </source>
</evidence>
<comment type="similarity">
    <text evidence="2">Belongs to the WD repeat HIR1 family.</text>
</comment>
<keyword evidence="4" id="KW-0677">Repeat</keyword>
<dbReference type="Gene3D" id="2.130.10.10">
    <property type="entry name" value="YVTN repeat-like/Quinoprotein amine dehydrogenase"/>
    <property type="match status" value="2"/>
</dbReference>
<feature type="domain" description="CAF1B/HIR1 beta-propeller" evidence="11">
    <location>
        <begin position="582"/>
        <end position="657"/>
    </location>
</feature>
<sequence>MRVRTLEIRWHDSKPISTCDFQPVAFKKARPTVEKNYAGQAYRLATGGEDNHVRLWLVHPSILPPSVAEAASSSGAEALAPRPPRVEYLATLSRHSAAVNVVRWSPNGELIASAGDDGMIIIWAPTTSPHATSYGSDLSPEDLQYEKEHWKPRTTFRCTTMQVYDLAWSPTGEYLIAGSTDNCARIFTSSEGKCIHEIAEHNHFVQGVAWDPLNEYVATQSSDRSMHVYSIVDKSGSLEVHAIGKNTRMSHRHSRTASSHSRPRPARRESTASETESVMTSASELVKDESLASASGSQHNALLTPSTSVPSTPSVMFPPPTSYDRPSSRRSSFSGSNAPGSPATHTRYGRSPSPMPALPAIRPMVPSVSTWASVKLYGDESYTNFFRRLTFSPDGGLLLTPAGQFEDPSVLPGSSRSHDDVPSRGRKGRLSPPLEEGSGQPSNSCVYIYSRANFARPPIARLPGHKKPSVAVRFSPILYDLRPGVSSDSQPDAKIVSVERGSDKSVDVDIAGPSPALAPSHLPDILTPLSPLKLSASTSGSAIFAPTPRPAIPPSPALSATDSLRPPTPSISKPSTPAITPTTPSATSSIFALSYRMLYAVATMDTIAIHDTQQAGPVCLLTKLHYDEFTDMSWSPDGQCLILSSRDGYCTIVVFDEILSAYHTQQQTLQLQTIAHHHSLPLNNSNAIVTPISTPSVTSAPLPMTLSPIVAPVVPLKRSAEPPLTPAMSVDENLRESGNDVPPISVDAGSNDDEIKEPPKKKRRAALTHVSGIGS</sequence>
<feature type="domain" description="CAF1B/HIR1 beta-propeller" evidence="11">
    <location>
        <begin position="1"/>
        <end position="249"/>
    </location>
</feature>
<evidence type="ECO:0000259" key="11">
    <source>
        <dbReference type="Pfam" id="PF24105"/>
    </source>
</evidence>
<protein>
    <recommendedName>
        <fullName evidence="11">CAF1B/HIR1 beta-propeller domain-containing protein</fullName>
    </recommendedName>
</protein>
<dbReference type="GO" id="GO:0006334">
    <property type="term" value="P:nucleosome assembly"/>
    <property type="evidence" value="ECO:0007669"/>
    <property type="project" value="TreeGrafter"/>
</dbReference>
<evidence type="ECO:0000313" key="12">
    <source>
        <dbReference type="EMBL" id="KAJ3483867.1"/>
    </source>
</evidence>
<comment type="caution">
    <text evidence="12">The sequence shown here is derived from an EMBL/GenBank/DDBJ whole genome shotgun (WGS) entry which is preliminary data.</text>
</comment>
<evidence type="ECO:0000256" key="7">
    <source>
        <dbReference type="ARBA" id="ARBA00023204"/>
    </source>
</evidence>
<comment type="subcellular location">
    <subcellularLocation>
        <location evidence="1">Nucleus</location>
    </subcellularLocation>
</comment>
<dbReference type="GO" id="GO:0006281">
    <property type="term" value="P:DNA repair"/>
    <property type="evidence" value="ECO:0007669"/>
    <property type="project" value="UniProtKB-KW"/>
</dbReference>
<feature type="compositionally biased region" description="Low complexity" evidence="10">
    <location>
        <begin position="570"/>
        <end position="584"/>
    </location>
</feature>
<reference evidence="12" key="1">
    <citation type="submission" date="2022-07" db="EMBL/GenBank/DDBJ databases">
        <title>Genome Sequence of Physisporinus lineatus.</title>
        <authorList>
            <person name="Buettner E."/>
        </authorList>
    </citation>
    <scope>NUCLEOTIDE SEQUENCE</scope>
    <source>
        <strain evidence="12">VT162</strain>
    </source>
</reference>
<feature type="compositionally biased region" description="Polar residues" evidence="10">
    <location>
        <begin position="272"/>
        <end position="283"/>
    </location>
</feature>
<evidence type="ECO:0000256" key="10">
    <source>
        <dbReference type="SAM" id="MobiDB-lite"/>
    </source>
</evidence>
<keyword evidence="7" id="KW-0234">DNA repair</keyword>
<keyword evidence="13" id="KW-1185">Reference proteome</keyword>
<dbReference type="GO" id="GO:0006335">
    <property type="term" value="P:DNA replication-dependent chromatin assembly"/>
    <property type="evidence" value="ECO:0007669"/>
    <property type="project" value="InterPro"/>
</dbReference>
<evidence type="ECO:0000256" key="2">
    <source>
        <dbReference type="ARBA" id="ARBA00007306"/>
    </source>
</evidence>
<dbReference type="InterPro" id="IPR001680">
    <property type="entry name" value="WD40_rpt"/>
</dbReference>
<dbReference type="EMBL" id="JANAWD010000211">
    <property type="protein sequence ID" value="KAJ3483867.1"/>
    <property type="molecule type" value="Genomic_DNA"/>
</dbReference>
<feature type="compositionally biased region" description="Pro residues" evidence="10">
    <location>
        <begin position="547"/>
        <end position="556"/>
    </location>
</feature>
<feature type="region of interest" description="Disordered" evidence="10">
    <location>
        <begin position="545"/>
        <end position="584"/>
    </location>
</feature>
<dbReference type="SMART" id="SM00320">
    <property type="entry name" value="WD40"/>
    <property type="match status" value="5"/>
</dbReference>
<feature type="compositionally biased region" description="Basic residues" evidence="10">
    <location>
        <begin position="248"/>
        <end position="265"/>
    </location>
</feature>
<evidence type="ECO:0000256" key="1">
    <source>
        <dbReference type="ARBA" id="ARBA00004123"/>
    </source>
</evidence>
<dbReference type="GO" id="GO:0033186">
    <property type="term" value="C:CAF-1 complex"/>
    <property type="evidence" value="ECO:0007669"/>
    <property type="project" value="TreeGrafter"/>
</dbReference>